<dbReference type="PANTHER" id="PTHR42993:SF1">
    <property type="entry name" value="MAOC-LIKE DEHYDRATASE DOMAIN-CONTAINING PROTEIN"/>
    <property type="match status" value="1"/>
</dbReference>
<name>A0A157PYA4_9BORD</name>
<dbReference type="Pfam" id="PF01575">
    <property type="entry name" value="MaoC_dehydratas"/>
    <property type="match status" value="1"/>
</dbReference>
<keyword evidence="3" id="KW-1185">Reference proteome</keyword>
<dbReference type="SUPFAM" id="SSF54637">
    <property type="entry name" value="Thioesterase/thiol ester dehydrase-isomerase"/>
    <property type="match status" value="1"/>
</dbReference>
<dbReference type="AlphaFoldDB" id="A0A157PYA4"/>
<dbReference type="KEGG" id="btrm:SAMEA390648702890"/>
<evidence type="ECO:0000313" key="2">
    <source>
        <dbReference type="EMBL" id="SAI71725.1"/>
    </source>
</evidence>
<evidence type="ECO:0000259" key="1">
    <source>
        <dbReference type="Pfam" id="PF01575"/>
    </source>
</evidence>
<dbReference type="CDD" id="cd03450">
    <property type="entry name" value="NodN"/>
    <property type="match status" value="1"/>
</dbReference>
<accession>A0A157PYA4</accession>
<feature type="domain" description="MaoC-like" evidence="1">
    <location>
        <begin position="14"/>
        <end position="118"/>
    </location>
</feature>
<dbReference type="InterPro" id="IPR039375">
    <property type="entry name" value="NodN-like"/>
</dbReference>
<dbReference type="RefSeq" id="WP_025517356.1">
    <property type="nucleotide sequence ID" value="NZ_CP016340.1"/>
</dbReference>
<keyword evidence="2" id="KW-0456">Lyase</keyword>
<dbReference type="STRING" id="123899.SAMEA3906487_02890"/>
<dbReference type="GeneID" id="56589857"/>
<evidence type="ECO:0000313" key="3">
    <source>
        <dbReference type="Proteomes" id="UP000076825"/>
    </source>
</evidence>
<dbReference type="PATRIC" id="fig|123899.6.peg.2878"/>
<dbReference type="Gene3D" id="3.10.129.10">
    <property type="entry name" value="Hotdog Thioesterase"/>
    <property type="match status" value="1"/>
</dbReference>
<dbReference type="EC" id="4.2.1.17" evidence="2"/>
<organism evidence="2 3">
    <name type="scientific">Bordetella trematum</name>
    <dbReference type="NCBI Taxonomy" id="123899"/>
    <lineage>
        <taxon>Bacteria</taxon>
        <taxon>Pseudomonadati</taxon>
        <taxon>Pseudomonadota</taxon>
        <taxon>Betaproteobacteria</taxon>
        <taxon>Burkholderiales</taxon>
        <taxon>Alcaligenaceae</taxon>
        <taxon>Bordetella</taxon>
    </lineage>
</organism>
<dbReference type="Proteomes" id="UP000076825">
    <property type="component" value="Chromosome 1"/>
</dbReference>
<proteinExistence type="predicted"/>
<protein>
    <submittedName>
        <fullName evidence="2">Acyl dehydratase</fullName>
        <ecNumber evidence="2">4.2.1.17</ecNumber>
    </submittedName>
</protein>
<sequence>MIEFKTLEDLIARKGEEVGVSDWLTITQADIDQFAQVTGDMQWIHVDVERAAKGPFKRTISHGFLTLSLVPKLMAGIFEIKEPSTGVNYGLNKVRFMAPVLSDTAIRARATLMDATPVGENGYQFAWKIALEQEGADKPACVVEWLIRRYR</sequence>
<dbReference type="OrthoDB" id="9801735at2"/>
<dbReference type="GO" id="GO:0004300">
    <property type="term" value="F:enoyl-CoA hydratase activity"/>
    <property type="evidence" value="ECO:0007669"/>
    <property type="project" value="UniProtKB-EC"/>
</dbReference>
<gene>
    <name evidence="2" type="ORF">SAMEA3906487_02890</name>
</gene>
<reference evidence="2 3" key="1">
    <citation type="submission" date="2016-04" db="EMBL/GenBank/DDBJ databases">
        <authorList>
            <consortium name="Pathogen Informatics"/>
        </authorList>
    </citation>
    <scope>NUCLEOTIDE SEQUENCE [LARGE SCALE GENOMIC DNA]</scope>
    <source>
        <strain evidence="2 3">H044680328</strain>
    </source>
</reference>
<dbReference type="PANTHER" id="PTHR42993">
    <property type="entry name" value="MAOC-LIKE DEHYDRATASE DOMAIN-CONTAINING PROTEIN"/>
    <property type="match status" value="1"/>
</dbReference>
<dbReference type="InterPro" id="IPR002539">
    <property type="entry name" value="MaoC-like_dom"/>
</dbReference>
<dbReference type="eggNOG" id="COG2030">
    <property type="taxonomic scope" value="Bacteria"/>
</dbReference>
<dbReference type="InterPro" id="IPR029069">
    <property type="entry name" value="HotDog_dom_sf"/>
</dbReference>
<dbReference type="EMBL" id="LT546645">
    <property type="protein sequence ID" value="SAI71725.1"/>
    <property type="molecule type" value="Genomic_DNA"/>
</dbReference>